<reference evidence="3" key="1">
    <citation type="submission" date="2018-04" db="EMBL/GenBank/DDBJ databases">
        <authorList>
            <person name="Liu S."/>
            <person name="Wang Z."/>
            <person name="Li J."/>
        </authorList>
    </citation>
    <scope>NUCLEOTIDE SEQUENCE [LARGE SCALE GENOMIC DNA]</scope>
    <source>
        <strain evidence="3">2189</strain>
    </source>
</reference>
<dbReference type="KEGG" id="cyz:C3B44_08690"/>
<proteinExistence type="predicted"/>
<keyword evidence="1" id="KW-1133">Transmembrane helix</keyword>
<feature type="transmembrane region" description="Helical" evidence="1">
    <location>
        <begin position="12"/>
        <end position="35"/>
    </location>
</feature>
<organism evidence="2 3">
    <name type="scientific">Corynebacterium yudongzhengii</name>
    <dbReference type="NCBI Taxonomy" id="2080740"/>
    <lineage>
        <taxon>Bacteria</taxon>
        <taxon>Bacillati</taxon>
        <taxon>Actinomycetota</taxon>
        <taxon>Actinomycetes</taxon>
        <taxon>Mycobacteriales</taxon>
        <taxon>Corynebacteriaceae</taxon>
        <taxon>Corynebacterium</taxon>
    </lineage>
</organism>
<dbReference type="EMBL" id="QEEZ01000026">
    <property type="protein sequence ID" value="PWC00881.1"/>
    <property type="molecule type" value="Genomic_DNA"/>
</dbReference>
<sequence>MNWLIDAPLWAQMAIALLVLVPLAGVGAAGLLWLLDTLTNHGLALYRRLRGSRADDQPLDS</sequence>
<keyword evidence="3" id="KW-1185">Reference proteome</keyword>
<comment type="caution">
    <text evidence="2">The sequence shown here is derived from an EMBL/GenBank/DDBJ whole genome shotgun (WGS) entry which is preliminary data.</text>
</comment>
<dbReference type="Proteomes" id="UP000244989">
    <property type="component" value="Unassembled WGS sequence"/>
</dbReference>
<name>A0A2U1T4F5_9CORY</name>
<evidence type="ECO:0000313" key="3">
    <source>
        <dbReference type="Proteomes" id="UP000244989"/>
    </source>
</evidence>
<gene>
    <name evidence="2" type="ORF">DF222_10335</name>
</gene>
<evidence type="ECO:0000313" key="2">
    <source>
        <dbReference type="EMBL" id="PWC00881.1"/>
    </source>
</evidence>
<keyword evidence="1" id="KW-0812">Transmembrane</keyword>
<dbReference type="AlphaFoldDB" id="A0A2U1T4F5"/>
<evidence type="ECO:0000256" key="1">
    <source>
        <dbReference type="SAM" id="Phobius"/>
    </source>
</evidence>
<accession>A0A2U1T4F5</accession>
<dbReference type="RefSeq" id="WP_108432025.1">
    <property type="nucleotide sequence ID" value="NZ_CP026947.1"/>
</dbReference>
<keyword evidence="1" id="KW-0472">Membrane</keyword>
<protein>
    <submittedName>
        <fullName evidence="2">Uncharacterized protein</fullName>
    </submittedName>
</protein>